<accession>A0A916W7D5</accession>
<organism evidence="2 3">
    <name type="scientific">Ornithinibacillus halotolerans</name>
    <dbReference type="NCBI Taxonomy" id="1274357"/>
    <lineage>
        <taxon>Bacteria</taxon>
        <taxon>Bacillati</taxon>
        <taxon>Bacillota</taxon>
        <taxon>Bacilli</taxon>
        <taxon>Bacillales</taxon>
        <taxon>Bacillaceae</taxon>
        <taxon>Ornithinibacillus</taxon>
    </lineage>
</organism>
<dbReference type="EMBL" id="BMEY01000007">
    <property type="protein sequence ID" value="GGA73861.1"/>
    <property type="molecule type" value="Genomic_DNA"/>
</dbReference>
<reference evidence="2" key="1">
    <citation type="journal article" date="2014" name="Int. J. Syst. Evol. Microbiol.">
        <title>Complete genome sequence of Corynebacterium casei LMG S-19264T (=DSM 44701T), isolated from a smear-ripened cheese.</title>
        <authorList>
            <consortium name="US DOE Joint Genome Institute (JGI-PGF)"/>
            <person name="Walter F."/>
            <person name="Albersmeier A."/>
            <person name="Kalinowski J."/>
            <person name="Ruckert C."/>
        </authorList>
    </citation>
    <scope>NUCLEOTIDE SEQUENCE</scope>
    <source>
        <strain evidence="2">CGMCC 1.12408</strain>
    </source>
</reference>
<keyword evidence="1" id="KW-0732">Signal</keyword>
<evidence type="ECO:0008006" key="4">
    <source>
        <dbReference type="Google" id="ProtNLM"/>
    </source>
</evidence>
<dbReference type="Proteomes" id="UP000613512">
    <property type="component" value="Unassembled WGS sequence"/>
</dbReference>
<dbReference type="PROSITE" id="PS51257">
    <property type="entry name" value="PROKAR_LIPOPROTEIN"/>
    <property type="match status" value="1"/>
</dbReference>
<gene>
    <name evidence="2" type="ORF">GCM10008025_16960</name>
</gene>
<evidence type="ECO:0000313" key="3">
    <source>
        <dbReference type="Proteomes" id="UP000613512"/>
    </source>
</evidence>
<evidence type="ECO:0000313" key="2">
    <source>
        <dbReference type="EMBL" id="GGA73861.1"/>
    </source>
</evidence>
<reference evidence="2" key="2">
    <citation type="submission" date="2020-09" db="EMBL/GenBank/DDBJ databases">
        <authorList>
            <person name="Sun Q."/>
            <person name="Zhou Y."/>
        </authorList>
    </citation>
    <scope>NUCLEOTIDE SEQUENCE</scope>
    <source>
        <strain evidence="2">CGMCC 1.12408</strain>
    </source>
</reference>
<dbReference type="RefSeq" id="WP_188384257.1">
    <property type="nucleotide sequence ID" value="NZ_BMEY01000007.1"/>
</dbReference>
<dbReference type="AlphaFoldDB" id="A0A916W7D5"/>
<feature type="chain" id="PRO_5037415088" description="Bacterial spore germination immunoglobulin-like domain-containing protein" evidence="1">
    <location>
        <begin position="21"/>
        <end position="135"/>
    </location>
</feature>
<evidence type="ECO:0000256" key="1">
    <source>
        <dbReference type="SAM" id="SignalP"/>
    </source>
</evidence>
<protein>
    <recommendedName>
        <fullName evidence="4">Bacterial spore germination immunoglobulin-like domain-containing protein</fullName>
    </recommendedName>
</protein>
<proteinExistence type="predicted"/>
<keyword evidence="3" id="KW-1185">Reference proteome</keyword>
<name>A0A916W7D5_9BACI</name>
<comment type="caution">
    <text evidence="2">The sequence shown here is derived from an EMBL/GenBank/DDBJ whole genome shotgun (WGS) entry which is preliminary data.</text>
</comment>
<sequence>MLKKLIILLCSVIFVLTACGNEQDTEKTNDKGISSPEASLNIQDLDVKIVEDKAVLEGKAKASNNEFYYHVEKEDHILKEEESVQVDGEWGTFEITIDITEDMKESEEVVFVKFFNRDNDSIVNPNYVPLDIPRN</sequence>
<feature type="signal peptide" evidence="1">
    <location>
        <begin position="1"/>
        <end position="20"/>
    </location>
</feature>